<organism evidence="2 3">
    <name type="scientific">Cohnella hashimotonis</name>
    <dbReference type="NCBI Taxonomy" id="2826895"/>
    <lineage>
        <taxon>Bacteria</taxon>
        <taxon>Bacillati</taxon>
        <taxon>Bacillota</taxon>
        <taxon>Bacilli</taxon>
        <taxon>Bacillales</taxon>
        <taxon>Paenibacillaceae</taxon>
        <taxon>Cohnella</taxon>
    </lineage>
</organism>
<protein>
    <recommendedName>
        <fullName evidence="4">SLH domain-containing protein</fullName>
    </recommendedName>
</protein>
<keyword evidence="1" id="KW-0732">Signal</keyword>
<evidence type="ECO:0000313" key="2">
    <source>
        <dbReference type="EMBL" id="MDI4646048.1"/>
    </source>
</evidence>
<feature type="chain" id="PRO_5046744330" description="SLH domain-containing protein" evidence="1">
    <location>
        <begin position="30"/>
        <end position="454"/>
    </location>
</feature>
<proteinExistence type="predicted"/>
<name>A0ABT6TGT6_9BACL</name>
<dbReference type="EMBL" id="JAGRPV010000001">
    <property type="protein sequence ID" value="MDI4646048.1"/>
    <property type="molecule type" value="Genomic_DNA"/>
</dbReference>
<evidence type="ECO:0000256" key="1">
    <source>
        <dbReference type="SAM" id="SignalP"/>
    </source>
</evidence>
<sequence length="454" mass="49279">MKTIAIDSRKLLVSALIAATLAGGSQAFAATPASTTVQGHEVQASEYASFLKDKYSIALTAGLTKGEFLSAFAEALKAQPAEKPHTFTDLAASDPLYQDAAALYALGVITADTVSAGQRLSAINAVQIAVKAAGLKELAYTYPSSKTAAALAKVKLKPEWLGTTAAQEVAAAIDTGLLPSSYFKEIKLKGSASRELAEVLIGQTITVQGLYKHYLGYASDADIYAKLQDAFAQSDIIQSPELQAVVDAALERNIVTGYNLKDSRYEANFVDGLSLIYGHSDLRHALQLIGLLRSEGIDAKVQFEPKTSAFIYLKEWGEPGVSDLYTVKQIANGNYIEYAKEYDIAFEFANAADKQRFDGIVAAYAKKNEDGQKGLLYGSWWQPLYYSLTELPGYKKITNNKIEHGHYYAQSFSLQSSSQAVAAGFREIDPAVSVISYDFWTDVPFFNYLNGESK</sequence>
<evidence type="ECO:0008006" key="4">
    <source>
        <dbReference type="Google" id="ProtNLM"/>
    </source>
</evidence>
<gene>
    <name evidence="2" type="ORF">KB449_13815</name>
</gene>
<dbReference type="Proteomes" id="UP001161691">
    <property type="component" value="Unassembled WGS sequence"/>
</dbReference>
<reference evidence="2" key="1">
    <citation type="submission" date="2023-04" db="EMBL/GenBank/DDBJ databases">
        <title>Comparative genomic analysis of Cohnella hashimotonis sp. nov., isolated from the International Space Station.</title>
        <authorList>
            <person name="Venkateswaran K."/>
            <person name="Simpson A."/>
        </authorList>
    </citation>
    <scope>NUCLEOTIDE SEQUENCE</scope>
    <source>
        <strain evidence="2">F6_2S_P_1</strain>
    </source>
</reference>
<comment type="caution">
    <text evidence="2">The sequence shown here is derived from an EMBL/GenBank/DDBJ whole genome shotgun (WGS) entry which is preliminary data.</text>
</comment>
<evidence type="ECO:0000313" key="3">
    <source>
        <dbReference type="Proteomes" id="UP001161691"/>
    </source>
</evidence>
<keyword evidence="3" id="KW-1185">Reference proteome</keyword>
<accession>A0ABT6TGT6</accession>
<feature type="signal peptide" evidence="1">
    <location>
        <begin position="1"/>
        <end position="29"/>
    </location>
</feature>
<dbReference type="RefSeq" id="WP_282908940.1">
    <property type="nucleotide sequence ID" value="NZ_JAGRPV010000001.1"/>
</dbReference>